<keyword evidence="2" id="KW-0489">Methyltransferase</keyword>
<comment type="caution">
    <text evidence="2">The sequence shown here is derived from an EMBL/GenBank/DDBJ whole genome shotgun (WGS) entry which is preliminary data.</text>
</comment>
<accession>A0A934IAC3</accession>
<dbReference type="RefSeq" id="WP_198733390.1">
    <property type="nucleotide sequence ID" value="NZ_JAEINH010000005.1"/>
</dbReference>
<dbReference type="InterPro" id="IPR013216">
    <property type="entry name" value="Methyltransf_11"/>
</dbReference>
<dbReference type="Gene3D" id="3.40.50.150">
    <property type="entry name" value="Vaccinia Virus protein VP39"/>
    <property type="match status" value="1"/>
</dbReference>
<dbReference type="AlphaFoldDB" id="A0A934IAC3"/>
<feature type="domain" description="Methyltransferase type 11" evidence="1">
    <location>
        <begin position="48"/>
        <end position="141"/>
    </location>
</feature>
<evidence type="ECO:0000313" key="2">
    <source>
        <dbReference type="EMBL" id="MBI9114817.1"/>
    </source>
</evidence>
<dbReference type="Pfam" id="PF08241">
    <property type="entry name" value="Methyltransf_11"/>
    <property type="match status" value="1"/>
</dbReference>
<dbReference type="InterPro" id="IPR029063">
    <property type="entry name" value="SAM-dependent_MTases_sf"/>
</dbReference>
<dbReference type="GO" id="GO:0008757">
    <property type="term" value="F:S-adenosylmethionine-dependent methyltransferase activity"/>
    <property type="evidence" value="ECO:0007669"/>
    <property type="project" value="InterPro"/>
</dbReference>
<dbReference type="PANTHER" id="PTHR43861">
    <property type="entry name" value="TRANS-ACONITATE 2-METHYLTRANSFERASE-RELATED"/>
    <property type="match status" value="1"/>
</dbReference>
<reference evidence="2" key="1">
    <citation type="submission" date="2020-12" db="EMBL/GenBank/DDBJ databases">
        <title>Sanguibacter suaedae sp. nov., isolated from Suaeda aralocaspica.</title>
        <authorList>
            <person name="Ma Q."/>
        </authorList>
    </citation>
    <scope>NUCLEOTIDE SEQUENCE</scope>
    <source>
        <strain evidence="2">YZGR15</strain>
    </source>
</reference>
<keyword evidence="3" id="KW-1185">Reference proteome</keyword>
<sequence>MARQNVYDDEVFFSGYQQLRATQSGLNEALEQPALRALLPDVEGADVVDLGCGDGSLARDLAEAGAASVLGVDPSMRMLALARARTEDARIRYEQLFAEDLCLPHASVDLVVSSLALHYIQDLAGLLVRIASWLRPGGRLVASMEHPVVTAAPARSNEGGWVLANYAEEGVRHTHWYTEDVIKYHRTTSTVVSELLQAGLVLTALDEPSPSPAAVQKRADLQVHRHRPALLLLRAQRP</sequence>
<protein>
    <submittedName>
        <fullName evidence="2">Class I SAM-dependent methyltransferase</fullName>
    </submittedName>
</protein>
<organism evidence="2 3">
    <name type="scientific">Sanguibacter suaedae</name>
    <dbReference type="NCBI Taxonomy" id="2795737"/>
    <lineage>
        <taxon>Bacteria</taxon>
        <taxon>Bacillati</taxon>
        <taxon>Actinomycetota</taxon>
        <taxon>Actinomycetes</taxon>
        <taxon>Micrococcales</taxon>
        <taxon>Sanguibacteraceae</taxon>
        <taxon>Sanguibacter</taxon>
    </lineage>
</organism>
<dbReference type="CDD" id="cd02440">
    <property type="entry name" value="AdoMet_MTases"/>
    <property type="match status" value="1"/>
</dbReference>
<keyword evidence="2" id="KW-0808">Transferase</keyword>
<evidence type="ECO:0000313" key="3">
    <source>
        <dbReference type="Proteomes" id="UP000602087"/>
    </source>
</evidence>
<evidence type="ECO:0000259" key="1">
    <source>
        <dbReference type="Pfam" id="PF08241"/>
    </source>
</evidence>
<proteinExistence type="predicted"/>
<name>A0A934IAC3_9MICO</name>
<dbReference type="Proteomes" id="UP000602087">
    <property type="component" value="Unassembled WGS sequence"/>
</dbReference>
<dbReference type="GO" id="GO:0032259">
    <property type="term" value="P:methylation"/>
    <property type="evidence" value="ECO:0007669"/>
    <property type="project" value="UniProtKB-KW"/>
</dbReference>
<dbReference type="SUPFAM" id="SSF53335">
    <property type="entry name" value="S-adenosyl-L-methionine-dependent methyltransferases"/>
    <property type="match status" value="1"/>
</dbReference>
<dbReference type="EMBL" id="JAEINH010000005">
    <property type="protein sequence ID" value="MBI9114817.1"/>
    <property type="molecule type" value="Genomic_DNA"/>
</dbReference>
<gene>
    <name evidence="2" type="ORF">JAV76_07295</name>
</gene>